<evidence type="ECO:0000313" key="2">
    <source>
        <dbReference type="EMBL" id="GAA5414663.1"/>
    </source>
</evidence>
<keyword evidence="1" id="KW-0812">Transmembrane</keyword>
<feature type="transmembrane region" description="Helical" evidence="1">
    <location>
        <begin position="7"/>
        <end position="27"/>
    </location>
</feature>
<accession>A0ABP9U5P3</accession>
<proteinExistence type="predicted"/>
<dbReference type="EMBL" id="BAABQM010000002">
    <property type="protein sequence ID" value="GAA5414663.1"/>
    <property type="molecule type" value="Genomic_DNA"/>
</dbReference>
<dbReference type="Proteomes" id="UP001449582">
    <property type="component" value="Unassembled WGS sequence"/>
</dbReference>
<evidence type="ECO:0000256" key="1">
    <source>
        <dbReference type="SAM" id="Phobius"/>
    </source>
</evidence>
<comment type="caution">
    <text evidence="2">The sequence shown here is derived from an EMBL/GenBank/DDBJ whole genome shotgun (WGS) entry which is preliminary data.</text>
</comment>
<organism evidence="2 3">
    <name type="scientific">Ureaplasma ceti</name>
    <dbReference type="NCBI Taxonomy" id="3119530"/>
    <lineage>
        <taxon>Bacteria</taxon>
        <taxon>Bacillati</taxon>
        <taxon>Mycoplasmatota</taxon>
        <taxon>Mycoplasmoidales</taxon>
        <taxon>Mycoplasmoidaceae</taxon>
        <taxon>Ureaplasma</taxon>
    </lineage>
</organism>
<feature type="transmembrane region" description="Helical" evidence="1">
    <location>
        <begin position="200"/>
        <end position="223"/>
    </location>
</feature>
<protein>
    <submittedName>
        <fullName evidence="2">Uncharacterized protein</fullName>
    </submittedName>
</protein>
<gene>
    <name evidence="2" type="ORF">UREOM_3740</name>
</gene>
<reference evidence="2" key="1">
    <citation type="submission" date="2024-02" db="EMBL/GenBank/DDBJ databases">
        <title>Draft genome sequence of new strains in genus Ureaplasma.</title>
        <authorList>
            <person name="Nakajima Y."/>
            <person name="Segawa T."/>
        </authorList>
    </citation>
    <scope>NUCLEOTIDE SEQUENCE [LARGE SCALE GENOMIC DNA]</scope>
    <source>
        <strain evidence="2">OM1</strain>
    </source>
</reference>
<sequence>MQKKRKIALYTAVGALIGTAVVVPTALTTSNLVKATKASSSLGLQLYASPIPKDNTGMDRNIEVDHKLMGMLKEWANTNKVRINQRTNSLELTILPGSPLSHMTAKQLDNSVLANVVKVVQTALVQMNTLPNQSAPLASMTNFKTEKDGTVAHFDMNFTWSNQLPQKVYTYHITINNLYPELKENANELAESNSVSDSDIAWIVFGVILGFGLVALVVTAIYVKVRKTRMTENGKNNNEV</sequence>
<name>A0ABP9U5P3_9BACT</name>
<keyword evidence="3" id="KW-1185">Reference proteome</keyword>
<keyword evidence="1" id="KW-1133">Transmembrane helix</keyword>
<keyword evidence="1" id="KW-0472">Membrane</keyword>
<evidence type="ECO:0000313" key="3">
    <source>
        <dbReference type="Proteomes" id="UP001449582"/>
    </source>
</evidence>
<dbReference type="RefSeq" id="WP_353289824.1">
    <property type="nucleotide sequence ID" value="NZ_BAABQM010000002.1"/>
</dbReference>